<dbReference type="PANTHER" id="PTHR37017:SF8">
    <property type="entry name" value="AB HYDROLASE-1 DOMAIN-CONTAINING PROTEIN"/>
    <property type="match status" value="1"/>
</dbReference>
<reference evidence="2" key="1">
    <citation type="submission" date="2021-03" db="EMBL/GenBank/DDBJ databases">
        <authorList>
            <person name="Tagirdzhanova G."/>
        </authorList>
    </citation>
    <scope>NUCLEOTIDE SEQUENCE</scope>
</reference>
<dbReference type="Proteomes" id="UP000664203">
    <property type="component" value="Unassembled WGS sequence"/>
</dbReference>
<organism evidence="2 3">
    <name type="scientific">Alectoria fallacina</name>
    <dbReference type="NCBI Taxonomy" id="1903189"/>
    <lineage>
        <taxon>Eukaryota</taxon>
        <taxon>Fungi</taxon>
        <taxon>Dikarya</taxon>
        <taxon>Ascomycota</taxon>
        <taxon>Pezizomycotina</taxon>
        <taxon>Lecanoromycetes</taxon>
        <taxon>OSLEUM clade</taxon>
        <taxon>Lecanoromycetidae</taxon>
        <taxon>Lecanorales</taxon>
        <taxon>Lecanorineae</taxon>
        <taxon>Parmeliaceae</taxon>
        <taxon>Alectoria</taxon>
    </lineage>
</organism>
<dbReference type="OrthoDB" id="408373at2759"/>
<dbReference type="Pfam" id="PF12697">
    <property type="entry name" value="Abhydrolase_6"/>
    <property type="match status" value="1"/>
</dbReference>
<evidence type="ECO:0000313" key="2">
    <source>
        <dbReference type="EMBL" id="CAF9941099.1"/>
    </source>
</evidence>
<dbReference type="InterPro" id="IPR000073">
    <property type="entry name" value="AB_hydrolase_1"/>
</dbReference>
<keyword evidence="3" id="KW-1185">Reference proteome</keyword>
<accession>A0A8H3J5T7</accession>
<dbReference type="AlphaFoldDB" id="A0A8H3J5T7"/>
<dbReference type="EMBL" id="CAJPDR010000635">
    <property type="protein sequence ID" value="CAF9941099.1"/>
    <property type="molecule type" value="Genomic_DNA"/>
</dbReference>
<dbReference type="InterPro" id="IPR029058">
    <property type="entry name" value="AB_hydrolase_fold"/>
</dbReference>
<evidence type="ECO:0000259" key="1">
    <source>
        <dbReference type="Pfam" id="PF12697"/>
    </source>
</evidence>
<protein>
    <recommendedName>
        <fullName evidence="1">AB hydrolase-1 domain-containing protein</fullName>
    </recommendedName>
</protein>
<name>A0A8H3J5T7_9LECA</name>
<evidence type="ECO:0000313" key="3">
    <source>
        <dbReference type="Proteomes" id="UP000664203"/>
    </source>
</evidence>
<dbReference type="Gene3D" id="3.40.50.1820">
    <property type="entry name" value="alpha/beta hydrolase"/>
    <property type="match status" value="1"/>
</dbReference>
<feature type="domain" description="AB hydrolase-1" evidence="1">
    <location>
        <begin position="15"/>
        <end position="250"/>
    </location>
</feature>
<sequence>MAASSASVPSSQPVVVLVPGAWHLPLHYSSLLQRLNHQGFIAISERNPSCDCTDPDDTSTASDATAIREVILSQVESGHEVVVAMHSYGGCPGAAAAQGLSKKERQAAGKPGGVVGLIFICAFIANEGDSLISKLPGGVRPDWMMLRPDGQVFPGNPETIFYEDVPSQNRSVAISELRLQSNASMDTPSPHPAWRDSVFNGRRSYLYCLRDKAIPFAAQQMMVETSGVDWNVQTFDCAHSPFLSHTAALSAWIAEQVRSFIAIVD</sequence>
<proteinExistence type="predicted"/>
<dbReference type="PANTHER" id="PTHR37017">
    <property type="entry name" value="AB HYDROLASE-1 DOMAIN-CONTAINING PROTEIN-RELATED"/>
    <property type="match status" value="1"/>
</dbReference>
<gene>
    <name evidence="2" type="ORF">ALECFALPRED_008994</name>
</gene>
<dbReference type="SUPFAM" id="SSF53474">
    <property type="entry name" value="alpha/beta-Hydrolases"/>
    <property type="match status" value="1"/>
</dbReference>
<comment type="caution">
    <text evidence="2">The sequence shown here is derived from an EMBL/GenBank/DDBJ whole genome shotgun (WGS) entry which is preliminary data.</text>
</comment>
<dbReference type="InterPro" id="IPR052897">
    <property type="entry name" value="Sec-Metab_Biosynth_Hydrolase"/>
</dbReference>